<dbReference type="NCBIfam" id="TIGR01538">
    <property type="entry name" value="portal_SPP1"/>
    <property type="match status" value="1"/>
</dbReference>
<evidence type="ECO:0000256" key="1">
    <source>
        <dbReference type="SAM" id="MobiDB-lite"/>
    </source>
</evidence>
<reference evidence="2" key="1">
    <citation type="submission" date="2024-03" db="EMBL/GenBank/DDBJ databases">
        <title>Diverse circular DNA viruses in blood, oral, and fecal samples of captive lemurs.</title>
        <authorList>
            <person name="Paietta E.N."/>
            <person name="Kraberger S."/>
            <person name="Lund M.C."/>
            <person name="Custer J.M."/>
            <person name="Vargas K.M."/>
            <person name="Ehmke E.E."/>
            <person name="Yoder A.D."/>
            <person name="Varsani A."/>
        </authorList>
    </citation>
    <scope>NUCLEOTIDE SEQUENCE</scope>
    <source>
        <strain evidence="2">Duke_17_45</strain>
    </source>
</reference>
<feature type="region of interest" description="Disordered" evidence="1">
    <location>
        <begin position="429"/>
        <end position="454"/>
    </location>
</feature>
<name>A0AAU8AWA2_9VIRU</name>
<protein>
    <submittedName>
        <fullName evidence="2">Portal protein</fullName>
    </submittedName>
</protein>
<accession>A0AAU8AWA2</accession>
<dbReference type="EMBL" id="PP511318">
    <property type="protein sequence ID" value="XCD03126.1"/>
    <property type="molecule type" value="Genomic_DNA"/>
</dbReference>
<feature type="compositionally biased region" description="Polar residues" evidence="1">
    <location>
        <begin position="437"/>
        <end position="447"/>
    </location>
</feature>
<dbReference type="InterPro" id="IPR021145">
    <property type="entry name" value="Portal_protein_SPP1_Gp6-like"/>
</dbReference>
<proteinExistence type="predicted"/>
<sequence>MMYQIEADDNEINKTNVAEWLRIFQTCILPERQKFGAYYMGKNKIVKQGVVQGRPNYSVNVNMAKYITDVATGYFIGKPATYEAVGESTKSALDKLMDINKNCRGEEIDYEVASDMSIYGVGYQLLMVKEGQEPIEQRIVFKRLSPLFTFYVTDNTILRDPLCAIYYYTYFENKQTKNRAYVYDNENLYIFDGFGLALELSEVTPHNMVQIPLLQTINNDKAIGDYYSVVDLLDSLSLSLSNNTDDLQSIANAILCASGGTLNEEQVQLINQYRTANLPVGADMKWVVKNLNPEAIKDHIDCLLDFIFQISLVPDLTDDAFAGNLSGVAMEFKMWGIDQLWTAKERKFKTTLYKRIKMLLHLLQYQIKNDFEFSKDISITFYKNLPQNMQQDYDIAQNLAGIISLKTLLKNISIVKDVDKEIEQIHEDEQRKADTYGFNNPINNKDVNGNGKDE</sequence>
<organism evidence="2">
    <name type="scientific">Dulem virus 31</name>
    <dbReference type="NCBI Taxonomy" id="3145749"/>
    <lineage>
        <taxon>Viruses</taxon>
        <taxon>Monodnaviria</taxon>
        <taxon>Sangervirae</taxon>
        <taxon>Phixviricota</taxon>
        <taxon>Malgrandaviricetes</taxon>
        <taxon>Petitvirales</taxon>
        <taxon>Microviridae</taxon>
        <taxon>Microvirus</taxon>
    </lineage>
</organism>
<dbReference type="Pfam" id="PF05133">
    <property type="entry name" value="SPP1_portal"/>
    <property type="match status" value="1"/>
</dbReference>
<evidence type="ECO:0000313" key="2">
    <source>
        <dbReference type="EMBL" id="XCD03126.1"/>
    </source>
</evidence>
<dbReference type="InterPro" id="IPR006428">
    <property type="entry name" value="Portal_SPP1-type"/>
</dbReference>